<gene>
    <name evidence="2" type="ORF">ACFFTP_03485</name>
</gene>
<comment type="caution">
    <text evidence="2">The sequence shown here is derived from an EMBL/GenBank/DDBJ whole genome shotgun (WGS) entry which is preliminary data.</text>
</comment>
<feature type="transmembrane region" description="Helical" evidence="1">
    <location>
        <begin position="31"/>
        <end position="49"/>
    </location>
</feature>
<evidence type="ECO:0000313" key="2">
    <source>
        <dbReference type="EMBL" id="MFB9553256.1"/>
    </source>
</evidence>
<keyword evidence="3" id="KW-1185">Reference proteome</keyword>
<evidence type="ECO:0000256" key="1">
    <source>
        <dbReference type="SAM" id="Phobius"/>
    </source>
</evidence>
<feature type="transmembrane region" description="Helical" evidence="1">
    <location>
        <begin position="7"/>
        <end position="25"/>
    </location>
</feature>
<organism evidence="2 3">
    <name type="scientific">Streptomyces roseoviridis</name>
    <dbReference type="NCBI Taxonomy" id="67361"/>
    <lineage>
        <taxon>Bacteria</taxon>
        <taxon>Bacillati</taxon>
        <taxon>Actinomycetota</taxon>
        <taxon>Actinomycetes</taxon>
        <taxon>Kitasatosporales</taxon>
        <taxon>Streptomycetaceae</taxon>
        <taxon>Streptomyces</taxon>
    </lineage>
</organism>
<keyword evidence="1" id="KW-0812">Transmembrane</keyword>
<proteinExistence type="predicted"/>
<name>A0ABV5QIH0_9ACTN</name>
<sequence>MLLASKWDIGFDLAYLVWGLIRIAFMALPDWIRYPVLVLGGAFVLYVIGTRVRDWWRERGATPPGTAETTPDT</sequence>
<dbReference type="RefSeq" id="WP_345490244.1">
    <property type="nucleotide sequence ID" value="NZ_BAAAWU010000001.1"/>
</dbReference>
<protein>
    <submittedName>
        <fullName evidence="2">Uncharacterized protein</fullName>
    </submittedName>
</protein>
<accession>A0ABV5QIH0</accession>
<keyword evidence="1" id="KW-1133">Transmembrane helix</keyword>
<keyword evidence="1" id="KW-0472">Membrane</keyword>
<evidence type="ECO:0000313" key="3">
    <source>
        <dbReference type="Proteomes" id="UP001589716"/>
    </source>
</evidence>
<dbReference type="Proteomes" id="UP001589716">
    <property type="component" value="Unassembled WGS sequence"/>
</dbReference>
<dbReference type="EMBL" id="JBHMCT010000004">
    <property type="protein sequence ID" value="MFB9553256.1"/>
    <property type="molecule type" value="Genomic_DNA"/>
</dbReference>
<reference evidence="2 3" key="1">
    <citation type="submission" date="2024-09" db="EMBL/GenBank/DDBJ databases">
        <authorList>
            <person name="Sun Q."/>
            <person name="Mori K."/>
        </authorList>
    </citation>
    <scope>NUCLEOTIDE SEQUENCE [LARGE SCALE GENOMIC DNA]</scope>
    <source>
        <strain evidence="2 3">JCM 4414</strain>
    </source>
</reference>